<dbReference type="EMBL" id="JAKGTI010000002">
    <property type="protein sequence ID" value="MCF4099315.1"/>
    <property type="molecule type" value="Genomic_DNA"/>
</dbReference>
<sequence>MLRFFAAVAAIIALQGLMVSCSHLGTTRIGFVTSPLLKSFQEAEYLRHAKQFSTDFYIEEHFPVGSGFQNLEAALLENGFDGGLYLKEFNYRQLFGKHIEAKQGEELFRFYRNAPWFDGFLWNDSLHIYVAVLNGKITFSRTFIKRHSYIP</sequence>
<name>A0ABS9EC31_9HYPH</name>
<protein>
    <submittedName>
        <fullName evidence="2">Uncharacterized protein</fullName>
    </submittedName>
</protein>
<evidence type="ECO:0000313" key="2">
    <source>
        <dbReference type="EMBL" id="MCF4099315.1"/>
    </source>
</evidence>
<dbReference type="Proteomes" id="UP001201217">
    <property type="component" value="Unassembled WGS sequence"/>
</dbReference>
<evidence type="ECO:0000313" key="3">
    <source>
        <dbReference type="Proteomes" id="UP001201217"/>
    </source>
</evidence>
<proteinExistence type="predicted"/>
<comment type="caution">
    <text evidence="2">The sequence shown here is derived from an EMBL/GenBank/DDBJ whole genome shotgun (WGS) entry which is preliminary data.</text>
</comment>
<gene>
    <name evidence="2" type="ORF">L1I42_12505</name>
</gene>
<reference evidence="2 3" key="1">
    <citation type="submission" date="2022-01" db="EMBL/GenBank/DDBJ databases">
        <title>Maritalea mediterranea sp. nov., isolated from marine plastic residues from the Malva-rosa beach (Valencia, Spain).</title>
        <authorList>
            <person name="Vidal-Verdu A."/>
            <person name="Molina-Menor E."/>
            <person name="Pascual J."/>
            <person name="Pereto J."/>
            <person name="Porcar M."/>
        </authorList>
    </citation>
    <scope>NUCLEOTIDE SEQUENCE [LARGE SCALE GENOMIC DNA]</scope>
    <source>
        <strain evidence="2 3">P4.10X</strain>
    </source>
</reference>
<keyword evidence="1" id="KW-0732">Signal</keyword>
<dbReference type="RefSeq" id="WP_236114936.1">
    <property type="nucleotide sequence ID" value="NZ_JAKGTI010000002.1"/>
</dbReference>
<accession>A0ABS9EC31</accession>
<feature type="chain" id="PRO_5045562667" evidence="1">
    <location>
        <begin position="25"/>
        <end position="151"/>
    </location>
</feature>
<evidence type="ECO:0000256" key="1">
    <source>
        <dbReference type="SAM" id="SignalP"/>
    </source>
</evidence>
<organism evidence="2 3">
    <name type="scientific">Maritalea mediterranea</name>
    <dbReference type="NCBI Taxonomy" id="2909667"/>
    <lineage>
        <taxon>Bacteria</taxon>
        <taxon>Pseudomonadati</taxon>
        <taxon>Pseudomonadota</taxon>
        <taxon>Alphaproteobacteria</taxon>
        <taxon>Hyphomicrobiales</taxon>
        <taxon>Devosiaceae</taxon>
        <taxon>Maritalea</taxon>
    </lineage>
</organism>
<dbReference type="PROSITE" id="PS51257">
    <property type="entry name" value="PROKAR_LIPOPROTEIN"/>
    <property type="match status" value="1"/>
</dbReference>
<keyword evidence="3" id="KW-1185">Reference proteome</keyword>
<feature type="signal peptide" evidence="1">
    <location>
        <begin position="1"/>
        <end position="24"/>
    </location>
</feature>